<evidence type="ECO:0000313" key="1">
    <source>
        <dbReference type="EMBL" id="CAB4144800.1"/>
    </source>
</evidence>
<gene>
    <name evidence="1" type="ORF">UFOVP454_64</name>
</gene>
<sequence length="62" mass="7414">MYMQWKYLVVDEEGFGLKKFFSLSDAKYFLELRQDCKLIKLPFKSKTCIYNELADEVGECLF</sequence>
<proteinExistence type="predicted"/>
<accession>A0A6J5MI12</accession>
<dbReference type="EMBL" id="LR796440">
    <property type="protein sequence ID" value="CAB4144800.1"/>
    <property type="molecule type" value="Genomic_DNA"/>
</dbReference>
<organism evidence="1">
    <name type="scientific">uncultured Caudovirales phage</name>
    <dbReference type="NCBI Taxonomy" id="2100421"/>
    <lineage>
        <taxon>Viruses</taxon>
        <taxon>Duplodnaviria</taxon>
        <taxon>Heunggongvirae</taxon>
        <taxon>Uroviricota</taxon>
        <taxon>Caudoviricetes</taxon>
        <taxon>Peduoviridae</taxon>
        <taxon>Maltschvirus</taxon>
        <taxon>Maltschvirus maltsch</taxon>
    </lineage>
</organism>
<protein>
    <submittedName>
        <fullName evidence="1">Uncharacterized protein</fullName>
    </submittedName>
</protein>
<reference evidence="1" key="1">
    <citation type="submission" date="2020-04" db="EMBL/GenBank/DDBJ databases">
        <authorList>
            <person name="Chiriac C."/>
            <person name="Salcher M."/>
            <person name="Ghai R."/>
            <person name="Kavagutti S V."/>
        </authorList>
    </citation>
    <scope>NUCLEOTIDE SEQUENCE</scope>
</reference>
<name>A0A6J5MI12_9CAUD</name>